<name>A0A6J7HVU7_9ZZZZ</name>
<proteinExistence type="predicted"/>
<accession>A0A6J7HVU7</accession>
<protein>
    <submittedName>
        <fullName evidence="1">Unannotated protein</fullName>
    </submittedName>
</protein>
<sequence length="51" mass="5543">MTITAPSPTCPAEAPAAVRVTFFGMREPSPTIVTTRTVVESQPRQRADRTI</sequence>
<organism evidence="1">
    <name type="scientific">freshwater metagenome</name>
    <dbReference type="NCBI Taxonomy" id="449393"/>
    <lineage>
        <taxon>unclassified sequences</taxon>
        <taxon>metagenomes</taxon>
        <taxon>ecological metagenomes</taxon>
    </lineage>
</organism>
<dbReference type="AlphaFoldDB" id="A0A6J7HVU7"/>
<gene>
    <name evidence="1" type="ORF">UFOPK3564_01949</name>
</gene>
<reference evidence="1" key="1">
    <citation type="submission" date="2020-05" db="EMBL/GenBank/DDBJ databases">
        <authorList>
            <person name="Chiriac C."/>
            <person name="Salcher M."/>
            <person name="Ghai R."/>
            <person name="Kavagutti S V."/>
        </authorList>
    </citation>
    <scope>NUCLEOTIDE SEQUENCE</scope>
</reference>
<dbReference type="EMBL" id="CAFBMK010000116">
    <property type="protein sequence ID" value="CAB4923076.1"/>
    <property type="molecule type" value="Genomic_DNA"/>
</dbReference>
<evidence type="ECO:0000313" key="1">
    <source>
        <dbReference type="EMBL" id="CAB4923076.1"/>
    </source>
</evidence>